<feature type="non-terminal residue" evidence="1">
    <location>
        <position position="70"/>
    </location>
</feature>
<dbReference type="EMBL" id="BARV01044941">
    <property type="protein sequence ID" value="GAI64619.1"/>
    <property type="molecule type" value="Genomic_DNA"/>
</dbReference>
<proteinExistence type="predicted"/>
<feature type="non-terminal residue" evidence="1">
    <location>
        <position position="1"/>
    </location>
</feature>
<organism evidence="1">
    <name type="scientific">marine sediment metagenome</name>
    <dbReference type="NCBI Taxonomy" id="412755"/>
    <lineage>
        <taxon>unclassified sequences</taxon>
        <taxon>metagenomes</taxon>
        <taxon>ecological metagenomes</taxon>
    </lineage>
</organism>
<name>X1SA26_9ZZZZ</name>
<reference evidence="1" key="1">
    <citation type="journal article" date="2014" name="Front. Microbiol.">
        <title>High frequency of phylogenetically diverse reductive dehalogenase-homologous genes in deep subseafloor sedimentary metagenomes.</title>
        <authorList>
            <person name="Kawai M."/>
            <person name="Futagami T."/>
            <person name="Toyoda A."/>
            <person name="Takaki Y."/>
            <person name="Nishi S."/>
            <person name="Hori S."/>
            <person name="Arai W."/>
            <person name="Tsubouchi T."/>
            <person name="Morono Y."/>
            <person name="Uchiyama I."/>
            <person name="Ito T."/>
            <person name="Fujiyama A."/>
            <person name="Inagaki F."/>
            <person name="Takami H."/>
        </authorList>
    </citation>
    <scope>NUCLEOTIDE SEQUENCE</scope>
    <source>
        <strain evidence="1">Expedition CK06-06</strain>
    </source>
</reference>
<evidence type="ECO:0000313" key="1">
    <source>
        <dbReference type="EMBL" id="GAI64619.1"/>
    </source>
</evidence>
<protein>
    <submittedName>
        <fullName evidence="1">Uncharacterized protein</fullName>
    </submittedName>
</protein>
<sequence length="70" mass="7941">QLFERQDLTGLLQLLQTGQKPTKMRVAHYLGQIGDGSVLSALQTFAEQWQGLEQENPFQKAIGMIQKRQV</sequence>
<comment type="caution">
    <text evidence="1">The sequence shown here is derived from an EMBL/GenBank/DDBJ whole genome shotgun (WGS) entry which is preliminary data.</text>
</comment>
<gene>
    <name evidence="1" type="ORF">S06H3_66173</name>
</gene>
<accession>X1SA26</accession>
<dbReference type="AlphaFoldDB" id="X1SA26"/>